<dbReference type="Proteomes" id="UP001202281">
    <property type="component" value="Unassembled WGS sequence"/>
</dbReference>
<dbReference type="EMBL" id="JALHLG010000005">
    <property type="protein sequence ID" value="MCJ2186499.1"/>
    <property type="molecule type" value="Genomic_DNA"/>
</dbReference>
<accession>A0ABT0BN79</accession>
<dbReference type="RefSeq" id="WP_243918936.1">
    <property type="nucleotide sequence ID" value="NZ_JALHLG010000005.1"/>
</dbReference>
<reference evidence="1 2" key="1">
    <citation type="submission" date="2022-04" db="EMBL/GenBank/DDBJ databases">
        <title>Identification of a novel bacterium isolated from mangrove sediments.</title>
        <authorList>
            <person name="Pan X."/>
        </authorList>
    </citation>
    <scope>NUCLEOTIDE SEQUENCE [LARGE SCALE GENOMIC DNA]</scope>
    <source>
        <strain evidence="1 2">B2638</strain>
    </source>
</reference>
<sequence length="111" mass="12212">MPEFKPNVPIVQDDPLVRVDVDKDKPLPPGRYHFELVVIDDAGNESEPATIDVIVRDTQRPTAVLDMVDANKAVIKPQVSVGQSFILSGLRSTDVEPGKIKAYRFTLVSQG</sequence>
<gene>
    <name evidence="1" type="ORF">MTR66_06695</name>
</gene>
<evidence type="ECO:0000313" key="2">
    <source>
        <dbReference type="Proteomes" id="UP001202281"/>
    </source>
</evidence>
<organism evidence="1 2">
    <name type="scientific">Novosphingobium beihaiensis</name>
    <dbReference type="NCBI Taxonomy" id="2930389"/>
    <lineage>
        <taxon>Bacteria</taxon>
        <taxon>Pseudomonadati</taxon>
        <taxon>Pseudomonadota</taxon>
        <taxon>Alphaproteobacteria</taxon>
        <taxon>Sphingomonadales</taxon>
        <taxon>Sphingomonadaceae</taxon>
        <taxon>Novosphingobium</taxon>
    </lineage>
</organism>
<comment type="caution">
    <text evidence="1">The sequence shown here is derived from an EMBL/GenBank/DDBJ whole genome shotgun (WGS) entry which is preliminary data.</text>
</comment>
<evidence type="ECO:0000313" key="1">
    <source>
        <dbReference type="EMBL" id="MCJ2186499.1"/>
    </source>
</evidence>
<name>A0ABT0BN79_9SPHN</name>
<proteinExistence type="predicted"/>
<protein>
    <recommendedName>
        <fullName evidence="3">Ig-like domain-containing protein</fullName>
    </recommendedName>
</protein>
<keyword evidence="2" id="KW-1185">Reference proteome</keyword>
<evidence type="ECO:0008006" key="3">
    <source>
        <dbReference type="Google" id="ProtNLM"/>
    </source>
</evidence>